<name>A0AAN7D1R0_9PEZI</name>
<feature type="compositionally biased region" description="Polar residues" evidence="6">
    <location>
        <begin position="467"/>
        <end position="478"/>
    </location>
</feature>
<reference evidence="9" key="2">
    <citation type="submission" date="2023-05" db="EMBL/GenBank/DDBJ databases">
        <authorList>
            <consortium name="Lawrence Berkeley National Laboratory"/>
            <person name="Steindorff A."/>
            <person name="Hensen N."/>
            <person name="Bonometti L."/>
            <person name="Westerberg I."/>
            <person name="Brannstrom I.O."/>
            <person name="Guillou S."/>
            <person name="Cros-Aarteil S."/>
            <person name="Calhoun S."/>
            <person name="Haridas S."/>
            <person name="Kuo A."/>
            <person name="Mondo S."/>
            <person name="Pangilinan J."/>
            <person name="Riley R."/>
            <person name="Labutti K."/>
            <person name="Andreopoulos B."/>
            <person name="Lipzen A."/>
            <person name="Chen C."/>
            <person name="Yanf M."/>
            <person name="Daum C."/>
            <person name="Ng V."/>
            <person name="Clum A."/>
            <person name="Ohm R."/>
            <person name="Martin F."/>
            <person name="Silar P."/>
            <person name="Natvig D."/>
            <person name="Lalanne C."/>
            <person name="Gautier V."/>
            <person name="Ament-Velasquez S.L."/>
            <person name="Kruys A."/>
            <person name="Hutchinson M.I."/>
            <person name="Powell A.J."/>
            <person name="Barry K."/>
            <person name="Miller A.N."/>
            <person name="Grigoriev I.V."/>
            <person name="Debuchy R."/>
            <person name="Gladieux P."/>
            <person name="Thoren M.H."/>
            <person name="Johannesson H."/>
        </authorList>
    </citation>
    <scope>NUCLEOTIDE SEQUENCE</scope>
    <source>
        <strain evidence="9">CBS 359.72</strain>
    </source>
</reference>
<keyword evidence="3 7" id="KW-1133">Transmembrane helix</keyword>
<feature type="transmembrane region" description="Helical" evidence="7">
    <location>
        <begin position="55"/>
        <end position="75"/>
    </location>
</feature>
<keyword evidence="2 7" id="KW-0812">Transmembrane</keyword>
<feature type="transmembrane region" description="Helical" evidence="7">
    <location>
        <begin position="178"/>
        <end position="202"/>
    </location>
</feature>
<dbReference type="InterPro" id="IPR052337">
    <property type="entry name" value="SAT4-like"/>
</dbReference>
<feature type="transmembrane region" description="Helical" evidence="7">
    <location>
        <begin position="214"/>
        <end position="241"/>
    </location>
</feature>
<evidence type="ECO:0000313" key="9">
    <source>
        <dbReference type="EMBL" id="KAK4252156.1"/>
    </source>
</evidence>
<dbReference type="AlphaFoldDB" id="A0AAN7D1R0"/>
<evidence type="ECO:0000256" key="4">
    <source>
        <dbReference type="ARBA" id="ARBA00023136"/>
    </source>
</evidence>
<feature type="compositionally biased region" description="Low complexity" evidence="6">
    <location>
        <begin position="376"/>
        <end position="389"/>
    </location>
</feature>
<evidence type="ECO:0000256" key="7">
    <source>
        <dbReference type="SAM" id="Phobius"/>
    </source>
</evidence>
<comment type="subcellular location">
    <subcellularLocation>
        <location evidence="1">Membrane</location>
        <topology evidence="1">Multi-pass membrane protein</topology>
    </subcellularLocation>
</comment>
<evidence type="ECO:0000256" key="3">
    <source>
        <dbReference type="ARBA" id="ARBA00022989"/>
    </source>
</evidence>
<feature type="compositionally biased region" description="Low complexity" evidence="6">
    <location>
        <begin position="301"/>
        <end position="312"/>
    </location>
</feature>
<sequence>MDASSLLALPTSPAASALQIFALFINFFFPALALLVVSVRVAGRLASGLFAVDDWLVCIAMLMSVAETVISFFFIKTNFIGIEPKDVPPHDPTQGLIWAYAVQILYNPILALVKSSVLIFLIRLFGQRKWVRRFLVWLNVANMSQMVGVFFAILLQCTPISLNWDPTVSGGYCVDRRILYISTSAFNIVTDVLILGLPLWVFSSLKIPKRAKTALLVIFLLGFLVTITSIVRLILLVQGLFNIPIFPNSASNVGFVSSAIETNLALITASAPALRPIFRSRDRGGWFARSVMATTRVPGGNNNNKTATTATNSYPDLEMGQKPVGWEKETSPAMGSSGVNTGAGASKFGRGGSRGGRKGSVTRGSSRTGGRGGSKTGTSRGWRAGSSSSSKKKIRPTITLIRTTAAAASESATTRERGALTELRSSPRPSEEQAMTSNGIVRVSDIQREIDGIAKDIAVAGAGSYTGGSSPSTLNPVTQQQQQQQRQPKGEDQTPVLRAPKTPKTPKTPRTPKTPKTPPRPRPSMETITVGATLVTPLPPRPSTSGSGARRAPPERYYSASIYPDRESSGGDGYGVDDYDDDVYGDDDRVSRYLDRRFGVVTPKGTTPTSRGWEGSGRPF</sequence>
<evidence type="ECO:0000256" key="5">
    <source>
        <dbReference type="ARBA" id="ARBA00038359"/>
    </source>
</evidence>
<reference evidence="9" key="1">
    <citation type="journal article" date="2023" name="Mol. Phylogenet. Evol.">
        <title>Genome-scale phylogeny and comparative genomics of the fungal order Sordariales.</title>
        <authorList>
            <person name="Hensen N."/>
            <person name="Bonometti L."/>
            <person name="Westerberg I."/>
            <person name="Brannstrom I.O."/>
            <person name="Guillou S."/>
            <person name="Cros-Aarteil S."/>
            <person name="Calhoun S."/>
            <person name="Haridas S."/>
            <person name="Kuo A."/>
            <person name="Mondo S."/>
            <person name="Pangilinan J."/>
            <person name="Riley R."/>
            <person name="LaButti K."/>
            <person name="Andreopoulos B."/>
            <person name="Lipzen A."/>
            <person name="Chen C."/>
            <person name="Yan M."/>
            <person name="Daum C."/>
            <person name="Ng V."/>
            <person name="Clum A."/>
            <person name="Steindorff A."/>
            <person name="Ohm R.A."/>
            <person name="Martin F."/>
            <person name="Silar P."/>
            <person name="Natvig D.O."/>
            <person name="Lalanne C."/>
            <person name="Gautier V."/>
            <person name="Ament-Velasquez S.L."/>
            <person name="Kruys A."/>
            <person name="Hutchinson M.I."/>
            <person name="Powell A.J."/>
            <person name="Barry K."/>
            <person name="Miller A.N."/>
            <person name="Grigoriev I.V."/>
            <person name="Debuchy R."/>
            <person name="Gladieux P."/>
            <person name="Hiltunen Thoren M."/>
            <person name="Johannesson H."/>
        </authorList>
    </citation>
    <scope>NUCLEOTIDE SEQUENCE</scope>
    <source>
        <strain evidence="9">CBS 359.72</strain>
    </source>
</reference>
<feature type="region of interest" description="Disordered" evidence="6">
    <location>
        <begin position="600"/>
        <end position="620"/>
    </location>
</feature>
<evidence type="ECO:0000256" key="2">
    <source>
        <dbReference type="ARBA" id="ARBA00022692"/>
    </source>
</evidence>
<feature type="transmembrane region" description="Helical" evidence="7">
    <location>
        <begin position="20"/>
        <end position="43"/>
    </location>
</feature>
<feature type="transmembrane region" description="Helical" evidence="7">
    <location>
        <begin position="134"/>
        <end position="155"/>
    </location>
</feature>
<feature type="compositionally biased region" description="Low complexity" evidence="6">
    <location>
        <begin position="396"/>
        <end position="412"/>
    </location>
</feature>
<feature type="region of interest" description="Disordered" evidence="6">
    <location>
        <begin position="464"/>
        <end position="583"/>
    </location>
</feature>
<dbReference type="Proteomes" id="UP001303647">
    <property type="component" value="Unassembled WGS sequence"/>
</dbReference>
<keyword evidence="4 7" id="KW-0472">Membrane</keyword>
<dbReference type="PANTHER" id="PTHR33048">
    <property type="entry name" value="PTH11-LIKE INTEGRAL MEMBRANE PROTEIN (AFU_ORTHOLOGUE AFUA_5G11245)"/>
    <property type="match status" value="1"/>
</dbReference>
<evidence type="ECO:0000256" key="6">
    <source>
        <dbReference type="SAM" id="MobiDB-lite"/>
    </source>
</evidence>
<comment type="caution">
    <text evidence="9">The sequence shown here is derived from an EMBL/GenBank/DDBJ whole genome shotgun (WGS) entry which is preliminary data.</text>
</comment>
<keyword evidence="10" id="KW-1185">Reference proteome</keyword>
<evidence type="ECO:0000259" key="8">
    <source>
        <dbReference type="Pfam" id="PF20684"/>
    </source>
</evidence>
<feature type="compositionally biased region" description="Polar residues" evidence="6">
    <location>
        <begin position="423"/>
        <end position="439"/>
    </location>
</feature>
<dbReference type="Pfam" id="PF20684">
    <property type="entry name" value="Fung_rhodopsin"/>
    <property type="match status" value="1"/>
</dbReference>
<dbReference type="EMBL" id="MU857602">
    <property type="protein sequence ID" value="KAK4252156.1"/>
    <property type="molecule type" value="Genomic_DNA"/>
</dbReference>
<evidence type="ECO:0000313" key="10">
    <source>
        <dbReference type="Proteomes" id="UP001303647"/>
    </source>
</evidence>
<feature type="domain" description="Rhodopsin" evidence="8">
    <location>
        <begin position="40"/>
        <end position="279"/>
    </location>
</feature>
<comment type="similarity">
    <text evidence="5">Belongs to the SAT4 family.</text>
</comment>
<feature type="region of interest" description="Disordered" evidence="6">
    <location>
        <begin position="297"/>
        <end position="442"/>
    </location>
</feature>
<protein>
    <recommendedName>
        <fullName evidence="8">Rhodopsin domain-containing protein</fullName>
    </recommendedName>
</protein>
<proteinExistence type="inferred from homology"/>
<feature type="transmembrane region" description="Helical" evidence="7">
    <location>
        <begin position="95"/>
        <end position="122"/>
    </location>
</feature>
<gene>
    <name evidence="9" type="ORF">C7999DRAFT_37130</name>
</gene>
<accession>A0AAN7D1R0</accession>
<dbReference type="PANTHER" id="PTHR33048:SF55">
    <property type="entry name" value="INTEGRAL MEMBRANE PROTEIN"/>
    <property type="match status" value="1"/>
</dbReference>
<dbReference type="GO" id="GO:0016020">
    <property type="term" value="C:membrane"/>
    <property type="evidence" value="ECO:0007669"/>
    <property type="project" value="UniProtKB-SubCell"/>
</dbReference>
<evidence type="ECO:0000256" key="1">
    <source>
        <dbReference type="ARBA" id="ARBA00004141"/>
    </source>
</evidence>
<dbReference type="InterPro" id="IPR049326">
    <property type="entry name" value="Rhodopsin_dom_fungi"/>
</dbReference>
<organism evidence="9 10">
    <name type="scientific">Corynascus novoguineensis</name>
    <dbReference type="NCBI Taxonomy" id="1126955"/>
    <lineage>
        <taxon>Eukaryota</taxon>
        <taxon>Fungi</taxon>
        <taxon>Dikarya</taxon>
        <taxon>Ascomycota</taxon>
        <taxon>Pezizomycotina</taxon>
        <taxon>Sordariomycetes</taxon>
        <taxon>Sordariomycetidae</taxon>
        <taxon>Sordariales</taxon>
        <taxon>Chaetomiaceae</taxon>
        <taxon>Corynascus</taxon>
    </lineage>
</organism>